<evidence type="ECO:0000256" key="5">
    <source>
        <dbReference type="ARBA" id="ARBA00022927"/>
    </source>
</evidence>
<comment type="subcellular location">
    <subcellularLocation>
        <location evidence="1 9">Cell membrane</location>
        <topology evidence="1 9">Multi-pass membrane protein</topology>
    </subcellularLocation>
</comment>
<dbReference type="PANTHER" id="PTHR30081:SF1">
    <property type="entry name" value="PROTEIN TRANSLOCASE SUBUNIT SECD"/>
    <property type="match status" value="1"/>
</dbReference>
<evidence type="ECO:0000256" key="1">
    <source>
        <dbReference type="ARBA" id="ARBA00004651"/>
    </source>
</evidence>
<accession>A0A6B0TCF4</accession>
<comment type="caution">
    <text evidence="9">Lacks conserved residue(s) required for the propagation of feature annotation.</text>
</comment>
<keyword evidence="8 9" id="KW-0472">Membrane</keyword>
<organism evidence="11 12">
    <name type="scientific">Halovenus carboxidivorans</name>
    <dbReference type="NCBI Taxonomy" id="2692199"/>
    <lineage>
        <taxon>Archaea</taxon>
        <taxon>Methanobacteriati</taxon>
        <taxon>Methanobacteriota</taxon>
        <taxon>Stenosarchaea group</taxon>
        <taxon>Halobacteria</taxon>
        <taxon>Halobacteriales</taxon>
        <taxon>Haloarculaceae</taxon>
        <taxon>Halovenus</taxon>
    </lineage>
</organism>
<dbReference type="SUPFAM" id="SSF82866">
    <property type="entry name" value="Multidrug efflux transporter AcrB transmembrane domain"/>
    <property type="match status" value="1"/>
</dbReference>
<keyword evidence="5 9" id="KW-0653">Protein transport</keyword>
<comment type="caution">
    <text evidence="11">The sequence shown here is derived from an EMBL/GenBank/DDBJ whole genome shotgun (WGS) entry which is preliminary data.</text>
</comment>
<protein>
    <recommendedName>
        <fullName evidence="9">Protein-export membrane protein SecD</fullName>
    </recommendedName>
</protein>
<dbReference type="AlphaFoldDB" id="A0A6B0TCF4"/>
<evidence type="ECO:0000256" key="8">
    <source>
        <dbReference type="ARBA" id="ARBA00023136"/>
    </source>
</evidence>
<dbReference type="InterPro" id="IPR024912">
    <property type="entry name" value="SecD_arc"/>
</dbReference>
<evidence type="ECO:0000256" key="9">
    <source>
        <dbReference type="HAMAP-Rule" id="MF_01463"/>
    </source>
</evidence>
<proteinExistence type="inferred from homology"/>
<dbReference type="EMBL" id="WUUT01000005">
    <property type="protein sequence ID" value="MXR52590.1"/>
    <property type="molecule type" value="Genomic_DNA"/>
</dbReference>
<comment type="function">
    <text evidence="9">Involved in protein export.</text>
</comment>
<keyword evidence="4 9" id="KW-0812">Transmembrane</keyword>
<feature type="transmembrane region" description="Helical" evidence="9">
    <location>
        <begin position="377"/>
        <end position="397"/>
    </location>
</feature>
<sequence length="537" mass="57814">MIDVRDNWRVLMLVVLCALAAVALFGPLGPGAGGNGATDNQTQAFGDPTNLQYGLDLAGGTRVRGQLVGQTAEEVQFDTNRESEITSTIVSELQGEYNVEPVDVQTRPNSNAIELYKSPDQVPQSAFVAALNAAGLDVSEDDISVGVTDTSREQAVRVLETRIDETGLGGSSVTTTQTPSGEHFIVVEVPGADRERVEELIGSPGRVQVMLGYPNATENATEPNMEVLLEEGDFQRIPGATPASASDTINLPHVRIQLTDEAAQRFQERMVETGFTQNGVRGPQQCRWEEGEEPDPNQYCLYTVVDGNITSAAGLNPDLANTLESGNFDGGYVITTNSMEEARQLEVDLRAGALPSELRIESTSYISPSTAQIFKPLALLTAFLAWLAVSLVVYVWYRDVRVAVPMLVTAASEVFLLLGFAAAIGMALDLSHIAGLIAVIGTGLDDLIIMADEILQRRDEVKTGRVFQSRFRKAFWIIGMAAGTTIIAMSPLAVLSLGDLRGFAIVTIVGVLIGVLVTRPAYGDVLRKLMLDDVKRK</sequence>
<keyword evidence="2 9" id="KW-0813">Transport</keyword>
<dbReference type="InterPro" id="IPR022813">
    <property type="entry name" value="SecD/SecF_arch_bac"/>
</dbReference>
<evidence type="ECO:0000256" key="2">
    <source>
        <dbReference type="ARBA" id="ARBA00022448"/>
    </source>
</evidence>
<comment type="similarity">
    <text evidence="9">Belongs to the SecD/SecF family. SecD subfamily.</text>
</comment>
<reference evidence="11 12" key="1">
    <citation type="submission" date="2019-12" db="EMBL/GenBank/DDBJ databases">
        <title>Isolation and characterization of three novel carbon monoxide-oxidizing members of Halobacteria from salione crusts and soils.</title>
        <authorList>
            <person name="Myers M.R."/>
            <person name="King G.M."/>
        </authorList>
    </citation>
    <scope>NUCLEOTIDE SEQUENCE [LARGE SCALE GENOMIC DNA]</scope>
    <source>
        <strain evidence="11 12">WSH3</strain>
    </source>
</reference>
<feature type="transmembrane region" description="Helical" evidence="9">
    <location>
        <begin position="433"/>
        <end position="455"/>
    </location>
</feature>
<dbReference type="GO" id="GO:0006605">
    <property type="term" value="P:protein targeting"/>
    <property type="evidence" value="ECO:0007669"/>
    <property type="project" value="UniProtKB-UniRule"/>
</dbReference>
<dbReference type="Proteomes" id="UP000466535">
    <property type="component" value="Unassembled WGS sequence"/>
</dbReference>
<feature type="domain" description="Protein export membrane protein SecD/SecF C-terminal" evidence="10">
    <location>
        <begin position="357"/>
        <end position="517"/>
    </location>
</feature>
<evidence type="ECO:0000259" key="10">
    <source>
        <dbReference type="Pfam" id="PF02355"/>
    </source>
</evidence>
<dbReference type="GO" id="GO:0005886">
    <property type="term" value="C:plasma membrane"/>
    <property type="evidence" value="ECO:0007669"/>
    <property type="project" value="UniProtKB-SubCell"/>
</dbReference>
<keyword evidence="12" id="KW-1185">Reference proteome</keyword>
<feature type="transmembrane region" description="Helical" evidence="9">
    <location>
        <begin position="503"/>
        <end position="522"/>
    </location>
</feature>
<evidence type="ECO:0000313" key="12">
    <source>
        <dbReference type="Proteomes" id="UP000466535"/>
    </source>
</evidence>
<dbReference type="PANTHER" id="PTHR30081">
    <property type="entry name" value="PROTEIN-EXPORT MEMBRANE PROTEIN SEC"/>
    <property type="match status" value="1"/>
</dbReference>
<dbReference type="Pfam" id="PF02355">
    <property type="entry name" value="SecD_SecF_C"/>
    <property type="match status" value="1"/>
</dbReference>
<name>A0A6B0TCF4_9EURY</name>
<dbReference type="Gene3D" id="3.30.70.3220">
    <property type="match status" value="1"/>
</dbReference>
<evidence type="ECO:0000256" key="7">
    <source>
        <dbReference type="ARBA" id="ARBA00023010"/>
    </source>
</evidence>
<dbReference type="OrthoDB" id="146638at2157"/>
<dbReference type="HAMAP" id="MF_01463_A">
    <property type="entry name" value="SecD_A"/>
    <property type="match status" value="1"/>
</dbReference>
<feature type="transmembrane region" description="Helical" evidence="9">
    <location>
        <begin position="404"/>
        <end position="427"/>
    </location>
</feature>
<evidence type="ECO:0000256" key="4">
    <source>
        <dbReference type="ARBA" id="ARBA00022692"/>
    </source>
</evidence>
<feature type="transmembrane region" description="Helical" evidence="9">
    <location>
        <begin position="475"/>
        <end position="497"/>
    </location>
</feature>
<evidence type="ECO:0000256" key="6">
    <source>
        <dbReference type="ARBA" id="ARBA00022989"/>
    </source>
</evidence>
<keyword evidence="6 9" id="KW-1133">Transmembrane helix</keyword>
<keyword evidence="7 9" id="KW-0811">Translocation</keyword>
<comment type="subunit">
    <text evidence="9">Part of the protein translocation apparatus. Forms a complex with SecF.</text>
</comment>
<gene>
    <name evidence="9" type="primary">secD</name>
    <name evidence="11" type="ORF">GRX03_13345</name>
</gene>
<dbReference type="Gene3D" id="1.20.1640.10">
    <property type="entry name" value="Multidrug efflux transporter AcrB transmembrane domain"/>
    <property type="match status" value="1"/>
</dbReference>
<evidence type="ECO:0000313" key="11">
    <source>
        <dbReference type="EMBL" id="MXR52590.1"/>
    </source>
</evidence>
<dbReference type="GO" id="GO:0065002">
    <property type="term" value="P:intracellular protein transmembrane transport"/>
    <property type="evidence" value="ECO:0007669"/>
    <property type="project" value="UniProtKB-UniRule"/>
</dbReference>
<evidence type="ECO:0000256" key="3">
    <source>
        <dbReference type="ARBA" id="ARBA00022475"/>
    </source>
</evidence>
<dbReference type="RefSeq" id="WP_159764719.1">
    <property type="nucleotide sequence ID" value="NZ_WUUT01000005.1"/>
</dbReference>
<dbReference type="InterPro" id="IPR048634">
    <property type="entry name" value="SecD_SecF_C"/>
</dbReference>
<keyword evidence="3 9" id="KW-1003">Cell membrane</keyword>